<gene>
    <name evidence="1" type="ORF">QNA08_18925</name>
</gene>
<organism evidence="1 2">
    <name type="scientific">Chelatococcus albus</name>
    <dbReference type="NCBI Taxonomy" id="3047466"/>
    <lineage>
        <taxon>Bacteria</taxon>
        <taxon>Pseudomonadati</taxon>
        <taxon>Pseudomonadota</taxon>
        <taxon>Alphaproteobacteria</taxon>
        <taxon>Hyphomicrobiales</taxon>
        <taxon>Chelatococcaceae</taxon>
        <taxon>Chelatococcus</taxon>
    </lineage>
</organism>
<sequence>MILDHVDAHQMAGMSHPIFVIGRSPYGSWVVREAGGLVGATFANRSEAIRFARLGRGWRPGGILLASYVGAPGGHG</sequence>
<accession>A0ABT7ALM5</accession>
<dbReference type="EMBL" id="JASJEV010000034">
    <property type="protein sequence ID" value="MDJ1160288.1"/>
    <property type="molecule type" value="Genomic_DNA"/>
</dbReference>
<protein>
    <submittedName>
        <fullName evidence="1">RAG2 PHD domain containing protein</fullName>
    </submittedName>
</protein>
<name>A0ABT7ALM5_9HYPH</name>
<comment type="caution">
    <text evidence="1">The sequence shown here is derived from an EMBL/GenBank/DDBJ whole genome shotgun (WGS) entry which is preliminary data.</text>
</comment>
<evidence type="ECO:0000313" key="1">
    <source>
        <dbReference type="EMBL" id="MDJ1160288.1"/>
    </source>
</evidence>
<keyword evidence="2" id="KW-1185">Reference proteome</keyword>
<reference evidence="1 2" key="1">
    <citation type="submission" date="2023-05" db="EMBL/GenBank/DDBJ databases">
        <title>Chelatococcus sp. nov., a moderately thermophilic bacterium isolated from hot spring microbial mat.</title>
        <authorList>
            <person name="Hu C.-J."/>
            <person name="Li W.-J."/>
        </authorList>
    </citation>
    <scope>NUCLEOTIDE SEQUENCE [LARGE SCALE GENOMIC DNA]</scope>
    <source>
        <strain evidence="1 2">SYSU G07232</strain>
    </source>
</reference>
<evidence type="ECO:0000313" key="2">
    <source>
        <dbReference type="Proteomes" id="UP001321492"/>
    </source>
</evidence>
<dbReference type="RefSeq" id="WP_283742286.1">
    <property type="nucleotide sequence ID" value="NZ_JASJEV010000034.1"/>
</dbReference>
<proteinExistence type="predicted"/>
<dbReference type="Proteomes" id="UP001321492">
    <property type="component" value="Unassembled WGS sequence"/>
</dbReference>